<evidence type="ECO:0000313" key="9">
    <source>
        <dbReference type="EMBL" id="OBS76580.1"/>
    </source>
</evidence>
<dbReference type="InterPro" id="IPR036438">
    <property type="entry name" value="Insulin-like_sf"/>
</dbReference>
<accession>A0A1A6HF62</accession>
<keyword evidence="4" id="KW-0964">Secreted</keyword>
<evidence type="ECO:0000256" key="1">
    <source>
        <dbReference type="ARBA" id="ARBA00004613"/>
    </source>
</evidence>
<evidence type="ECO:0000256" key="5">
    <source>
        <dbReference type="ARBA" id="ARBA00022685"/>
    </source>
</evidence>
<evidence type="ECO:0000313" key="10">
    <source>
        <dbReference type="Proteomes" id="UP000092124"/>
    </source>
</evidence>
<evidence type="ECO:0000256" key="6">
    <source>
        <dbReference type="ARBA" id="ARBA00022729"/>
    </source>
</evidence>
<gene>
    <name evidence="9" type="ORF">A6R68_16951</name>
</gene>
<evidence type="ECO:0000256" key="8">
    <source>
        <dbReference type="SAM" id="MobiDB-lite"/>
    </source>
</evidence>
<reference evidence="9 10" key="1">
    <citation type="submission" date="2016-06" db="EMBL/GenBank/DDBJ databases">
        <title>The Draft Genome Sequence and Annotation of the Desert Woodrat Neotoma lepida.</title>
        <authorList>
            <person name="Campbell M."/>
            <person name="Oakeson K.F."/>
            <person name="Yandell M."/>
            <person name="Halpert J.R."/>
            <person name="Dearing D."/>
        </authorList>
    </citation>
    <scope>NUCLEOTIDE SEQUENCE [LARGE SCALE GENOMIC DNA]</scope>
    <source>
        <strain evidence="9">417</strain>
        <tissue evidence="9">Liver</tissue>
    </source>
</reference>
<dbReference type="GO" id="GO:0001664">
    <property type="term" value="F:G protein-coupled receptor binding"/>
    <property type="evidence" value="ECO:0007669"/>
    <property type="project" value="TreeGrafter"/>
</dbReference>
<dbReference type="SUPFAM" id="SSF56994">
    <property type="entry name" value="Insulin-like"/>
    <property type="match status" value="1"/>
</dbReference>
<dbReference type="PROSITE" id="PS00262">
    <property type="entry name" value="INSULIN"/>
    <property type="match status" value="1"/>
</dbReference>
<dbReference type="GO" id="GO:0007193">
    <property type="term" value="P:adenylate cyclase-inhibiting G protein-coupled receptor signaling pathway"/>
    <property type="evidence" value="ECO:0007669"/>
    <property type="project" value="TreeGrafter"/>
</dbReference>
<dbReference type="PANTHER" id="PTHR10423">
    <property type="entry name" value="INSULIN-LIKE 3"/>
    <property type="match status" value="1"/>
</dbReference>
<keyword evidence="10" id="KW-1185">Reference proteome</keyword>
<name>A0A1A6HF62_NEOLE</name>
<proteinExistence type="inferred from homology"/>
<evidence type="ECO:0000256" key="2">
    <source>
        <dbReference type="ARBA" id="ARBA00009034"/>
    </source>
</evidence>
<dbReference type="GO" id="GO:0005615">
    <property type="term" value="C:extracellular space"/>
    <property type="evidence" value="ECO:0007669"/>
    <property type="project" value="TreeGrafter"/>
</dbReference>
<comment type="subunit">
    <text evidence="3">Heterodimer of a B chain and an A chain linked by two disulfide bonds.</text>
</comment>
<comment type="subcellular location">
    <subcellularLocation>
        <location evidence="1">Secreted</location>
    </subcellularLocation>
</comment>
<keyword evidence="5" id="KW-0165">Cleavage on pair of basic residues</keyword>
<dbReference type="PANTHER" id="PTHR10423:SF3">
    <property type="entry name" value="INSULIN-LIKE 3"/>
    <property type="match status" value="1"/>
</dbReference>
<dbReference type="STRING" id="56216.A0A1A6HF62"/>
<organism evidence="9 10">
    <name type="scientific">Neotoma lepida</name>
    <name type="common">Desert woodrat</name>
    <dbReference type="NCBI Taxonomy" id="56216"/>
    <lineage>
        <taxon>Eukaryota</taxon>
        <taxon>Metazoa</taxon>
        <taxon>Chordata</taxon>
        <taxon>Craniata</taxon>
        <taxon>Vertebrata</taxon>
        <taxon>Euteleostomi</taxon>
        <taxon>Mammalia</taxon>
        <taxon>Eutheria</taxon>
        <taxon>Euarchontoglires</taxon>
        <taxon>Glires</taxon>
        <taxon>Rodentia</taxon>
        <taxon>Myomorpha</taxon>
        <taxon>Muroidea</taxon>
        <taxon>Cricetidae</taxon>
        <taxon>Neotominae</taxon>
        <taxon>Neotoma</taxon>
    </lineage>
</organism>
<sequence length="75" mass="8686">MAPFHWAHNRRELLRWLEQRQLLHELAADTDPSLDPDPQLPQAPKRHSRSAATNSVHRCCLTGCTQQDLLRLCPH</sequence>
<dbReference type="InterPro" id="IPR043387">
    <property type="entry name" value="INSL3/INSL4"/>
</dbReference>
<feature type="region of interest" description="Disordered" evidence="8">
    <location>
        <begin position="27"/>
        <end position="55"/>
    </location>
</feature>
<dbReference type="OrthoDB" id="9448185at2759"/>
<evidence type="ECO:0000256" key="4">
    <source>
        <dbReference type="ARBA" id="ARBA00022525"/>
    </source>
</evidence>
<dbReference type="EMBL" id="LZPO01034887">
    <property type="protein sequence ID" value="OBS76580.1"/>
    <property type="molecule type" value="Genomic_DNA"/>
</dbReference>
<protein>
    <recommendedName>
        <fullName evidence="11">Leydig insulin-like peptide</fullName>
    </recommendedName>
</protein>
<dbReference type="Proteomes" id="UP000092124">
    <property type="component" value="Unassembled WGS sequence"/>
</dbReference>
<evidence type="ECO:0000256" key="7">
    <source>
        <dbReference type="ARBA" id="ARBA00023157"/>
    </source>
</evidence>
<comment type="caution">
    <text evidence="9">The sequence shown here is derived from an EMBL/GenBank/DDBJ whole genome shotgun (WGS) entry which is preliminary data.</text>
</comment>
<comment type="similarity">
    <text evidence="2">Belongs to the insulin family.</text>
</comment>
<keyword evidence="6" id="KW-0732">Signal</keyword>
<feature type="compositionally biased region" description="Low complexity" evidence="8">
    <location>
        <begin position="29"/>
        <end position="42"/>
    </location>
</feature>
<dbReference type="InterPro" id="IPR022353">
    <property type="entry name" value="Insulin_CS"/>
</dbReference>
<keyword evidence="7" id="KW-1015">Disulfide bond</keyword>
<evidence type="ECO:0008006" key="11">
    <source>
        <dbReference type="Google" id="ProtNLM"/>
    </source>
</evidence>
<evidence type="ECO:0000256" key="3">
    <source>
        <dbReference type="ARBA" id="ARBA00011207"/>
    </source>
</evidence>
<dbReference type="AlphaFoldDB" id="A0A1A6HF62"/>